<reference evidence="3 4" key="1">
    <citation type="submission" date="2019-01" db="EMBL/GenBank/DDBJ databases">
        <title>Draft genome sequence of Psathyrella aberdarensis IHI B618.</title>
        <authorList>
            <person name="Buettner E."/>
            <person name="Kellner H."/>
        </authorList>
    </citation>
    <scope>NUCLEOTIDE SEQUENCE [LARGE SCALE GENOMIC DNA]</scope>
    <source>
        <strain evidence="3 4">IHI B618</strain>
    </source>
</reference>
<dbReference type="SUPFAM" id="SSF57180">
    <property type="entry name" value="Cellulose-binding domain"/>
    <property type="match status" value="1"/>
</dbReference>
<proteinExistence type="predicted"/>
<dbReference type="InterPro" id="IPR000254">
    <property type="entry name" value="CBD"/>
</dbReference>
<accession>A0A4V1Q4U2</accession>
<dbReference type="OrthoDB" id="5424500at2759"/>
<dbReference type="GO" id="GO:0005975">
    <property type="term" value="P:carbohydrate metabolic process"/>
    <property type="evidence" value="ECO:0007669"/>
    <property type="project" value="InterPro"/>
</dbReference>
<name>A0A4V1Q4U2_9AGAR</name>
<dbReference type="EMBL" id="SDEE01000046">
    <property type="protein sequence ID" value="RXW23278.1"/>
    <property type="molecule type" value="Genomic_DNA"/>
</dbReference>
<dbReference type="Gene3D" id="3.40.50.300">
    <property type="entry name" value="P-loop containing nucleotide triphosphate hydrolases"/>
    <property type="match status" value="1"/>
</dbReference>
<evidence type="ECO:0000256" key="1">
    <source>
        <dbReference type="ARBA" id="ARBA00022729"/>
    </source>
</evidence>
<dbReference type="Proteomes" id="UP000290288">
    <property type="component" value="Unassembled WGS sequence"/>
</dbReference>
<dbReference type="AlphaFoldDB" id="A0A4V1Q4U2"/>
<evidence type="ECO:0000313" key="3">
    <source>
        <dbReference type="EMBL" id="RXW23278.1"/>
    </source>
</evidence>
<keyword evidence="1" id="KW-0732">Signal</keyword>
<evidence type="ECO:0000313" key="4">
    <source>
        <dbReference type="Proteomes" id="UP000290288"/>
    </source>
</evidence>
<dbReference type="GO" id="GO:0005576">
    <property type="term" value="C:extracellular region"/>
    <property type="evidence" value="ECO:0007669"/>
    <property type="project" value="InterPro"/>
</dbReference>
<dbReference type="GO" id="GO:0030248">
    <property type="term" value="F:cellulose binding"/>
    <property type="evidence" value="ECO:0007669"/>
    <property type="project" value="InterPro"/>
</dbReference>
<dbReference type="InterPro" id="IPR027417">
    <property type="entry name" value="P-loop_NTPase"/>
</dbReference>
<dbReference type="PROSITE" id="PS51164">
    <property type="entry name" value="CBM1_2"/>
    <property type="match status" value="1"/>
</dbReference>
<feature type="domain" description="CBM1" evidence="2">
    <location>
        <begin position="217"/>
        <end position="252"/>
    </location>
</feature>
<sequence length="253" mass="28103">MAASPSRRQLKGYEGMPRAIGLLTFRMVKQMFQANSKICHVPHIDRLNTVKALYAKCQKYRFVQVRGPPGSGKTYLAKLLADYVRGQEPSEIVVYVDQWKEPNTRKSWRDWLQLHEFDSLVQLYYPDRFERSLLDAIFSITSGYGSAAVDLLLVASGTETNKDSSAALITLDDFTQHRSLPDLIDSLDGNVKSAFRRGLPSRKLTSAPAVAPTTAPGAVPLYGQCGGNGYAGSTTCAQGTCKRFHEWYSQCLP</sequence>
<keyword evidence="4" id="KW-1185">Reference proteome</keyword>
<dbReference type="PROSITE" id="PS00562">
    <property type="entry name" value="CBM1_1"/>
    <property type="match status" value="1"/>
</dbReference>
<comment type="caution">
    <text evidence="3">The sequence shown here is derived from an EMBL/GenBank/DDBJ whole genome shotgun (WGS) entry which is preliminary data.</text>
</comment>
<dbReference type="SUPFAM" id="SSF52540">
    <property type="entry name" value="P-loop containing nucleoside triphosphate hydrolases"/>
    <property type="match status" value="1"/>
</dbReference>
<dbReference type="STRING" id="2316362.A0A4V1Q4U2"/>
<gene>
    <name evidence="3" type="ORF">EST38_g2581</name>
</gene>
<protein>
    <recommendedName>
        <fullName evidence="2">CBM1 domain-containing protein</fullName>
    </recommendedName>
</protein>
<dbReference type="SMART" id="SM00236">
    <property type="entry name" value="fCBD"/>
    <property type="match status" value="1"/>
</dbReference>
<dbReference type="Pfam" id="PF00734">
    <property type="entry name" value="CBM_1"/>
    <property type="match status" value="1"/>
</dbReference>
<evidence type="ECO:0000259" key="2">
    <source>
        <dbReference type="PROSITE" id="PS51164"/>
    </source>
</evidence>
<dbReference type="InterPro" id="IPR035971">
    <property type="entry name" value="CBD_sf"/>
</dbReference>
<organism evidence="3 4">
    <name type="scientific">Candolleomyces aberdarensis</name>
    <dbReference type="NCBI Taxonomy" id="2316362"/>
    <lineage>
        <taxon>Eukaryota</taxon>
        <taxon>Fungi</taxon>
        <taxon>Dikarya</taxon>
        <taxon>Basidiomycota</taxon>
        <taxon>Agaricomycotina</taxon>
        <taxon>Agaricomycetes</taxon>
        <taxon>Agaricomycetidae</taxon>
        <taxon>Agaricales</taxon>
        <taxon>Agaricineae</taxon>
        <taxon>Psathyrellaceae</taxon>
        <taxon>Candolleomyces</taxon>
    </lineage>
</organism>